<evidence type="ECO:0000256" key="4">
    <source>
        <dbReference type="ARBA" id="ARBA00022842"/>
    </source>
</evidence>
<dbReference type="Pfam" id="PF06071">
    <property type="entry name" value="YchF-GTPase_C"/>
    <property type="match status" value="1"/>
</dbReference>
<evidence type="ECO:0000313" key="8">
    <source>
        <dbReference type="Proteomes" id="UP000196368"/>
    </source>
</evidence>
<evidence type="ECO:0000256" key="1">
    <source>
        <dbReference type="ARBA" id="ARBA00022723"/>
    </source>
</evidence>
<dbReference type="SUPFAM" id="SSF81271">
    <property type="entry name" value="TGS-like"/>
    <property type="match status" value="1"/>
</dbReference>
<dbReference type="OrthoDB" id="9807318at2"/>
<dbReference type="InterPro" id="IPR006073">
    <property type="entry name" value="GTP-bd"/>
</dbReference>
<dbReference type="NCBIfam" id="TIGR00092">
    <property type="entry name" value="redox-regulated ATPase YchF"/>
    <property type="match status" value="1"/>
</dbReference>
<keyword evidence="8" id="KW-1185">Reference proteome</keyword>
<accession>A0A1Y4DLL0</accession>
<dbReference type="GO" id="GO:0043023">
    <property type="term" value="F:ribosomal large subunit binding"/>
    <property type="evidence" value="ECO:0007669"/>
    <property type="project" value="UniProtKB-UniRule"/>
</dbReference>
<dbReference type="PRINTS" id="PR00326">
    <property type="entry name" value="GTP1OBG"/>
</dbReference>
<dbReference type="Proteomes" id="UP000196368">
    <property type="component" value="Unassembled WGS sequence"/>
</dbReference>
<dbReference type="GO" id="GO:0005737">
    <property type="term" value="C:cytoplasm"/>
    <property type="evidence" value="ECO:0007669"/>
    <property type="project" value="TreeGrafter"/>
</dbReference>
<reference evidence="8" key="1">
    <citation type="submission" date="2017-04" db="EMBL/GenBank/DDBJ databases">
        <title>Function of individual gut microbiota members based on whole genome sequencing of pure cultures obtained from chicken caecum.</title>
        <authorList>
            <person name="Medvecky M."/>
            <person name="Cejkova D."/>
            <person name="Polansky O."/>
            <person name="Karasova D."/>
            <person name="Kubasova T."/>
            <person name="Cizek A."/>
            <person name="Rychlik I."/>
        </authorList>
    </citation>
    <scope>NUCLEOTIDE SEQUENCE [LARGE SCALE GENOMIC DNA]</scope>
    <source>
        <strain evidence="8">An273</strain>
    </source>
</reference>
<proteinExistence type="inferred from homology"/>
<feature type="binding site" evidence="5">
    <location>
        <begin position="10"/>
        <end position="15"/>
    </location>
    <ligand>
        <name>ATP</name>
        <dbReference type="ChEBI" id="CHEBI:30616"/>
    </ligand>
</feature>
<dbReference type="FunFam" id="1.10.150.300:FF:000001">
    <property type="entry name" value="Ribosome-binding ATPase YchF"/>
    <property type="match status" value="1"/>
</dbReference>
<dbReference type="InterPro" id="IPR012676">
    <property type="entry name" value="TGS-like"/>
</dbReference>
<organism evidence="7 8">
    <name type="scientific">Candidatus Avelusimicrobium gallicola</name>
    <dbReference type="NCBI Taxonomy" id="2562704"/>
    <lineage>
        <taxon>Bacteria</taxon>
        <taxon>Pseudomonadati</taxon>
        <taxon>Elusimicrobiota</taxon>
        <taxon>Elusimicrobia</taxon>
        <taxon>Elusimicrobiales</taxon>
        <taxon>Elusimicrobiaceae</taxon>
        <taxon>Candidatus Avelusimicrobium</taxon>
    </lineage>
</organism>
<dbReference type="PANTHER" id="PTHR23305:SF18">
    <property type="entry name" value="OBG-TYPE G DOMAIN-CONTAINING PROTEIN"/>
    <property type="match status" value="1"/>
</dbReference>
<dbReference type="Gene3D" id="1.10.150.300">
    <property type="entry name" value="TGS-like domain"/>
    <property type="match status" value="1"/>
</dbReference>
<evidence type="ECO:0000256" key="5">
    <source>
        <dbReference type="HAMAP-Rule" id="MF_00944"/>
    </source>
</evidence>
<comment type="function">
    <text evidence="5">ATPase that binds to both the 70S ribosome and the 50S ribosomal subunit in a nucleotide-independent manner.</text>
</comment>
<dbReference type="InterPro" id="IPR041706">
    <property type="entry name" value="YchF_N"/>
</dbReference>
<keyword evidence="4" id="KW-0460">Magnesium</keyword>
<dbReference type="GO" id="GO:0005524">
    <property type="term" value="F:ATP binding"/>
    <property type="evidence" value="ECO:0007669"/>
    <property type="project" value="UniProtKB-UniRule"/>
</dbReference>
<keyword evidence="1" id="KW-0479">Metal-binding</keyword>
<dbReference type="EMBL" id="NFJD01000004">
    <property type="protein sequence ID" value="OUO56291.1"/>
    <property type="molecule type" value="Genomic_DNA"/>
</dbReference>
<protein>
    <recommendedName>
        <fullName evidence="5">Ribosome-binding ATPase YchF</fullName>
    </recommendedName>
</protein>
<dbReference type="InterPro" id="IPR031167">
    <property type="entry name" value="G_OBG"/>
</dbReference>
<dbReference type="FunFam" id="3.10.20.30:FF:000001">
    <property type="entry name" value="Ribosome-binding ATPase YchF"/>
    <property type="match status" value="1"/>
</dbReference>
<evidence type="ECO:0000256" key="2">
    <source>
        <dbReference type="ARBA" id="ARBA00022741"/>
    </source>
</evidence>
<dbReference type="GO" id="GO:0005525">
    <property type="term" value="F:GTP binding"/>
    <property type="evidence" value="ECO:0007669"/>
    <property type="project" value="InterPro"/>
</dbReference>
<dbReference type="InterPro" id="IPR004396">
    <property type="entry name" value="ATPase_YchF/OLA1"/>
</dbReference>
<dbReference type="SUPFAM" id="SSF52540">
    <property type="entry name" value="P-loop containing nucleoside triphosphate hydrolases"/>
    <property type="match status" value="1"/>
</dbReference>
<dbReference type="GO" id="GO:0016887">
    <property type="term" value="F:ATP hydrolysis activity"/>
    <property type="evidence" value="ECO:0007669"/>
    <property type="project" value="UniProtKB-UniRule"/>
</dbReference>
<dbReference type="CDD" id="cd01900">
    <property type="entry name" value="YchF"/>
    <property type="match status" value="1"/>
</dbReference>
<dbReference type="PANTHER" id="PTHR23305">
    <property type="entry name" value="OBG GTPASE FAMILY"/>
    <property type="match status" value="1"/>
</dbReference>
<evidence type="ECO:0000256" key="3">
    <source>
        <dbReference type="ARBA" id="ARBA00022840"/>
    </source>
</evidence>
<dbReference type="Gene3D" id="3.40.50.300">
    <property type="entry name" value="P-loop containing nucleotide triphosphate hydrolases"/>
    <property type="match status" value="1"/>
</dbReference>
<dbReference type="GO" id="GO:0046872">
    <property type="term" value="F:metal ion binding"/>
    <property type="evidence" value="ECO:0007669"/>
    <property type="project" value="UniProtKB-KW"/>
</dbReference>
<name>A0A1Y4DLL0_9BACT</name>
<dbReference type="InterPro" id="IPR012675">
    <property type="entry name" value="Beta-grasp_dom_sf"/>
</dbReference>
<keyword evidence="2 5" id="KW-0547">Nucleotide-binding</keyword>
<dbReference type="PIRSF" id="PIRSF006641">
    <property type="entry name" value="CHP00092"/>
    <property type="match status" value="1"/>
</dbReference>
<gene>
    <name evidence="5" type="primary">ychF</name>
    <name evidence="7" type="ORF">B5F75_06655</name>
</gene>
<dbReference type="InterPro" id="IPR013029">
    <property type="entry name" value="YchF_C"/>
</dbReference>
<dbReference type="Pfam" id="PF01926">
    <property type="entry name" value="MMR_HSR1"/>
    <property type="match status" value="1"/>
</dbReference>
<dbReference type="Gene3D" id="3.10.20.30">
    <property type="match status" value="1"/>
</dbReference>
<evidence type="ECO:0000313" key="7">
    <source>
        <dbReference type="EMBL" id="OUO56291.1"/>
    </source>
</evidence>
<keyword evidence="3 5" id="KW-0067">ATP-binding</keyword>
<comment type="caution">
    <text evidence="7">The sequence shown here is derived from an EMBL/GenBank/DDBJ whole genome shotgun (WGS) entry which is preliminary data.</text>
</comment>
<dbReference type="AlphaFoldDB" id="A0A1Y4DLL0"/>
<dbReference type="HAMAP" id="MF_00944">
    <property type="entry name" value="YchF_OLA1_ATPase"/>
    <property type="match status" value="1"/>
</dbReference>
<evidence type="ECO:0000259" key="6">
    <source>
        <dbReference type="PROSITE" id="PS51710"/>
    </source>
</evidence>
<comment type="similarity">
    <text evidence="5">Belongs to the TRAFAC class OBG-HflX-like GTPase superfamily. OBG GTPase family. YchF/OLA1 subfamily.</text>
</comment>
<dbReference type="PROSITE" id="PS51710">
    <property type="entry name" value="G_OBG"/>
    <property type="match status" value="1"/>
</dbReference>
<dbReference type="InterPro" id="IPR023192">
    <property type="entry name" value="TGS-like_dom_sf"/>
</dbReference>
<feature type="domain" description="OBG-type G" evidence="6">
    <location>
        <begin position="1"/>
        <end position="249"/>
    </location>
</feature>
<dbReference type="RefSeq" id="WP_087289222.1">
    <property type="nucleotide sequence ID" value="NZ_NFJD01000004.1"/>
</dbReference>
<dbReference type="InterPro" id="IPR027417">
    <property type="entry name" value="P-loop_NTPase"/>
</dbReference>
<sequence>MEIGIVGLPNVGKSTLFNALTCAGAEASNYPFCTIEPNVGIVPIPDKRLDKLFEMFKPPKKTAAFIKFVDIAGIVKGASQGEGLGNKFLANIREVDAIIHVVRLFEDENVTHVMNSVDPLRDIEIINTELMLADLETATKVCDRLASNAKSGKKDAVAAWERMKEIKAALENGKPVSSLGLEKEELKDYQFLTAKPVLYVGNNSEKRNVQNAEKVANYARENGAGFVELCVKFEADIAEFSEEEKKAFLAETGNDYTGLEKIVREGMKLLNLCTYFTAGEEVEVRSWLIPVGCTAPQAAGKIHSDFEKGFIRADVYTFDDLVKYGSEKALREHGLIRSEGKDYIVKDGDVCLFKVNA</sequence>